<keyword evidence="6" id="KW-0906">Nuclear pore complex</keyword>
<reference evidence="9" key="1">
    <citation type="submission" date="2020-11" db="EMBL/GenBank/DDBJ databases">
        <authorList>
            <person name="Tran Van P."/>
        </authorList>
    </citation>
    <scope>NUCLEOTIDE SEQUENCE</scope>
</reference>
<dbReference type="GO" id="GO:0005643">
    <property type="term" value="C:nuclear pore"/>
    <property type="evidence" value="ECO:0007669"/>
    <property type="project" value="UniProtKB-SubCell"/>
</dbReference>
<evidence type="ECO:0000313" key="10">
    <source>
        <dbReference type="Proteomes" id="UP000678499"/>
    </source>
</evidence>
<sequence>MKFSYENFFRTPFKRRRKCSWISSKEYVIPNGVEWKDLSVLVRMNFGTPTTAASSAFSGFSFGGKPTSSVAGAPFSSGLTFGTAAPAQTSSADVGSQQVNPLTLGNALSSSATTSSADAGGFKGLGGTPQSGQGDAGKDSQTGVQAKDAQLPPEIRMTVEELKAHIAAQRQHRDEIMKISEMHIHKTSDRLAACHSKIIALSSAMSVLAAEVKRIKEEVRDELRNVDISQRTREIPSGLQYENEAPLEYFLRKLQQFDARFAECKEQTTDLEKYLANGMDTSLSERDYQNFLNRLHATLLKLAGEANILHQRVIKFKSEWDAEVGFGQPGNPFVVNPSYSVSHSSIYNAIPTGPMVLGPRVMVNSTPLLLSLSDWKNKLHGPPPVNSLVPGSVNFLAQQPGGLQQASSNAWTSSSGLFGASVENKPNFQLQLPPAGTKRGKR</sequence>
<keyword evidence="3" id="KW-0509">mRNA transport</keyword>
<evidence type="ECO:0000256" key="8">
    <source>
        <dbReference type="SAM" id="MobiDB-lite"/>
    </source>
</evidence>
<proteinExistence type="predicted"/>
<evidence type="ECO:0000256" key="2">
    <source>
        <dbReference type="ARBA" id="ARBA00022448"/>
    </source>
</evidence>
<organism evidence="9">
    <name type="scientific">Notodromas monacha</name>
    <dbReference type="NCBI Taxonomy" id="399045"/>
    <lineage>
        <taxon>Eukaryota</taxon>
        <taxon>Metazoa</taxon>
        <taxon>Ecdysozoa</taxon>
        <taxon>Arthropoda</taxon>
        <taxon>Crustacea</taxon>
        <taxon>Oligostraca</taxon>
        <taxon>Ostracoda</taxon>
        <taxon>Podocopa</taxon>
        <taxon>Podocopida</taxon>
        <taxon>Cypridocopina</taxon>
        <taxon>Cypridoidea</taxon>
        <taxon>Cyprididae</taxon>
        <taxon>Notodromas</taxon>
    </lineage>
</organism>
<feature type="compositionally biased region" description="Polar residues" evidence="8">
    <location>
        <begin position="130"/>
        <end position="144"/>
    </location>
</feature>
<evidence type="ECO:0000256" key="7">
    <source>
        <dbReference type="ARBA" id="ARBA00023242"/>
    </source>
</evidence>
<dbReference type="GO" id="GO:0051028">
    <property type="term" value="P:mRNA transport"/>
    <property type="evidence" value="ECO:0007669"/>
    <property type="project" value="UniProtKB-KW"/>
</dbReference>
<evidence type="ECO:0000256" key="4">
    <source>
        <dbReference type="ARBA" id="ARBA00022927"/>
    </source>
</evidence>
<evidence type="ECO:0000256" key="6">
    <source>
        <dbReference type="ARBA" id="ARBA00023132"/>
    </source>
</evidence>
<dbReference type="PANTHER" id="PTHR13437:SF2">
    <property type="entry name" value="NUCLEOPORIN P58_P45"/>
    <property type="match status" value="1"/>
</dbReference>
<dbReference type="OrthoDB" id="6382893at2759"/>
<comment type="subcellular location">
    <subcellularLocation>
        <location evidence="1">Nucleus</location>
        <location evidence="1">Nuclear pore complex</location>
    </subcellularLocation>
</comment>
<dbReference type="Pfam" id="PF15967">
    <property type="entry name" value="Nucleoporin_FG2"/>
    <property type="match status" value="1"/>
</dbReference>
<dbReference type="Proteomes" id="UP000678499">
    <property type="component" value="Unassembled WGS sequence"/>
</dbReference>
<evidence type="ECO:0008006" key="11">
    <source>
        <dbReference type="Google" id="ProtNLM"/>
    </source>
</evidence>
<dbReference type="AlphaFoldDB" id="A0A7R9BQJ4"/>
<dbReference type="GO" id="GO:0017056">
    <property type="term" value="F:structural constituent of nuclear pore"/>
    <property type="evidence" value="ECO:0007669"/>
    <property type="project" value="InterPro"/>
</dbReference>
<protein>
    <recommendedName>
        <fullName evidence="11">Nucleoporin p58/p45</fullName>
    </recommendedName>
</protein>
<keyword evidence="10" id="KW-1185">Reference proteome</keyword>
<dbReference type="GO" id="GO:0015031">
    <property type="term" value="P:protein transport"/>
    <property type="evidence" value="ECO:0007669"/>
    <property type="project" value="UniProtKB-KW"/>
</dbReference>
<evidence type="ECO:0000256" key="1">
    <source>
        <dbReference type="ARBA" id="ARBA00004567"/>
    </source>
</evidence>
<keyword evidence="2" id="KW-0813">Transport</keyword>
<dbReference type="GO" id="GO:0008139">
    <property type="term" value="F:nuclear localization sequence binding"/>
    <property type="evidence" value="ECO:0007669"/>
    <property type="project" value="InterPro"/>
</dbReference>
<keyword evidence="7" id="KW-0539">Nucleus</keyword>
<dbReference type="PANTHER" id="PTHR13437">
    <property type="entry name" value="NUCLEOPORIN P58/P45 NUCLEOPORIN-LIKE PROTEIN 1"/>
    <property type="match status" value="1"/>
</dbReference>
<dbReference type="InterPro" id="IPR024882">
    <property type="entry name" value="NUP58/p45/49"/>
</dbReference>
<keyword evidence="5" id="KW-0811">Translocation</keyword>
<accession>A0A7R9BQJ4</accession>
<evidence type="ECO:0000256" key="3">
    <source>
        <dbReference type="ARBA" id="ARBA00022816"/>
    </source>
</evidence>
<dbReference type="Gene3D" id="6.10.140.1350">
    <property type="match status" value="1"/>
</dbReference>
<evidence type="ECO:0000256" key="5">
    <source>
        <dbReference type="ARBA" id="ARBA00023010"/>
    </source>
</evidence>
<name>A0A7R9BQJ4_9CRUS</name>
<feature type="region of interest" description="Disordered" evidence="8">
    <location>
        <begin position="119"/>
        <end position="151"/>
    </location>
</feature>
<evidence type="ECO:0000313" key="9">
    <source>
        <dbReference type="EMBL" id="CAD7278809.1"/>
    </source>
</evidence>
<dbReference type="EMBL" id="CAJPEX010001369">
    <property type="protein sequence ID" value="CAG0918961.1"/>
    <property type="molecule type" value="Genomic_DNA"/>
</dbReference>
<keyword evidence="4" id="KW-0653">Protein transport</keyword>
<gene>
    <name evidence="9" type="ORF">NMOB1V02_LOCUS6506</name>
</gene>
<dbReference type="EMBL" id="OA883406">
    <property type="protein sequence ID" value="CAD7278809.1"/>
    <property type="molecule type" value="Genomic_DNA"/>
</dbReference>